<keyword evidence="3" id="KW-0680">Restriction system</keyword>
<evidence type="ECO:0000313" key="5">
    <source>
        <dbReference type="EMBL" id="QHI71225.1"/>
    </source>
</evidence>
<keyword evidence="6" id="KW-1185">Reference proteome</keyword>
<evidence type="ECO:0000256" key="3">
    <source>
        <dbReference type="ARBA" id="ARBA00022747"/>
    </source>
</evidence>
<dbReference type="AlphaFoldDB" id="A0A6P1MJP1"/>
<dbReference type="RefSeq" id="WP_162361001.1">
    <property type="nucleotide sequence ID" value="NZ_CP047591.1"/>
</dbReference>
<evidence type="ECO:0000259" key="4">
    <source>
        <dbReference type="Pfam" id="PF01555"/>
    </source>
</evidence>
<dbReference type="Pfam" id="PF01555">
    <property type="entry name" value="N6_N4_Mtase"/>
    <property type="match status" value="1"/>
</dbReference>
<proteinExistence type="predicted"/>
<reference evidence="5 6" key="1">
    <citation type="submission" date="2020-01" db="EMBL/GenBank/DDBJ databases">
        <title>Genomic analysis of Aminipila sp. CBA3637.</title>
        <authorList>
            <person name="Kim Y.B."/>
            <person name="Roh S.W."/>
        </authorList>
    </citation>
    <scope>NUCLEOTIDE SEQUENCE [LARGE SCALE GENOMIC DNA]</scope>
    <source>
        <strain evidence="5 6">CBA3637</strain>
    </source>
</reference>
<dbReference type="GO" id="GO:0008170">
    <property type="term" value="F:N-methyltransferase activity"/>
    <property type="evidence" value="ECO:0007669"/>
    <property type="project" value="InterPro"/>
</dbReference>
<dbReference type="GO" id="GO:0032259">
    <property type="term" value="P:methylation"/>
    <property type="evidence" value="ECO:0007669"/>
    <property type="project" value="UniProtKB-KW"/>
</dbReference>
<accession>A0A6P1MJP1</accession>
<dbReference type="GO" id="GO:0003677">
    <property type="term" value="F:DNA binding"/>
    <property type="evidence" value="ECO:0007669"/>
    <property type="project" value="InterPro"/>
</dbReference>
<evidence type="ECO:0000256" key="2">
    <source>
        <dbReference type="ARBA" id="ARBA00022679"/>
    </source>
</evidence>
<dbReference type="GO" id="GO:0009307">
    <property type="term" value="P:DNA restriction-modification system"/>
    <property type="evidence" value="ECO:0007669"/>
    <property type="project" value="UniProtKB-KW"/>
</dbReference>
<protein>
    <recommendedName>
        <fullName evidence="4">DNA methylase N-4/N-6 domain-containing protein</fullName>
    </recommendedName>
</protein>
<dbReference type="InterPro" id="IPR029063">
    <property type="entry name" value="SAM-dependent_MTases_sf"/>
</dbReference>
<dbReference type="KEGG" id="amic:Ami3637_01385"/>
<evidence type="ECO:0000313" key="6">
    <source>
        <dbReference type="Proteomes" id="UP000463883"/>
    </source>
</evidence>
<sequence>MSLIYKLTEIVDDCRNEYENILREIQQENFCCQFTTSEIYGDSDSAEENILAGGDNLNFVKHLLARKRFHEKIALIYVDPPFFSKADYKMQVKINARNLKDTFKVKQTVYTDIWKDGMESYLRMICIRLFMMRDLLTEDGCIWMHLDWHVAHYVKVLMDEVFGMDNFINEIIWNYKSGGTSSRHFARKHDTLLFYGKSKKYFFSAQKEKSYNRGLNHTDLRGRGIPG</sequence>
<evidence type="ECO:0000256" key="1">
    <source>
        <dbReference type="ARBA" id="ARBA00022603"/>
    </source>
</evidence>
<dbReference type="InterPro" id="IPR002941">
    <property type="entry name" value="DNA_methylase_N4/N6"/>
</dbReference>
<name>A0A6P1MJP1_9FIRM</name>
<keyword evidence="2" id="KW-0808">Transferase</keyword>
<gene>
    <name evidence="5" type="ORF">Ami3637_01385</name>
</gene>
<feature type="domain" description="DNA methylase N-4/N-6" evidence="4">
    <location>
        <begin position="73"/>
        <end position="209"/>
    </location>
</feature>
<dbReference type="Proteomes" id="UP000463883">
    <property type="component" value="Chromosome"/>
</dbReference>
<dbReference type="SUPFAM" id="SSF53335">
    <property type="entry name" value="S-adenosyl-L-methionine-dependent methyltransferases"/>
    <property type="match status" value="1"/>
</dbReference>
<organism evidence="5 6">
    <name type="scientific">Aminipila terrae</name>
    <dbReference type="NCBI Taxonomy" id="2697030"/>
    <lineage>
        <taxon>Bacteria</taxon>
        <taxon>Bacillati</taxon>
        <taxon>Bacillota</taxon>
        <taxon>Clostridia</taxon>
        <taxon>Peptostreptococcales</taxon>
        <taxon>Anaerovoracaceae</taxon>
        <taxon>Aminipila</taxon>
    </lineage>
</organism>
<dbReference type="EMBL" id="CP047591">
    <property type="protein sequence ID" value="QHI71225.1"/>
    <property type="molecule type" value="Genomic_DNA"/>
</dbReference>
<dbReference type="Gene3D" id="3.40.50.150">
    <property type="entry name" value="Vaccinia Virus protein VP39"/>
    <property type="match status" value="1"/>
</dbReference>
<keyword evidence="1" id="KW-0489">Methyltransferase</keyword>